<dbReference type="AlphaFoldDB" id="A0A1F4S1D0"/>
<gene>
    <name evidence="2" type="ORF">A2290_02315</name>
</gene>
<sequence>MKNPFFFGKEVLGDAFTDRKSELKELISDIEQGLNVILYSPRRYGKTSLIKKTIGTVKNRGILTFYIDLFPMTTFNDFVKIFAEAISSLEASSNLKTFIKTLGKILPKLIPKIILRPHGDAEISFDLERLFKEKEEVLDDLLEAVPKLAKSRGKIALVVFDEFQEISKLEEADKLERIIRSHIQKHQNISYVFLGSKRHLMQGMFKDKNRPLYNCGRHFPLLKISSQDFASFIKENFFKTGIKIKEEEIEKILSITECHPYYTQLFCHILWDNCHEQRNANLKDVDSTLEQLIMEEESSFSAIWEDLSSVQRTLVKALAYDEILSLFSQVFLQKYALKSVSALQKAIKTLEKKEIIERANGHYTLSDLFFKKWINRRIGL</sequence>
<evidence type="ECO:0000259" key="1">
    <source>
        <dbReference type="Pfam" id="PF01637"/>
    </source>
</evidence>
<reference evidence="2 3" key="1">
    <citation type="journal article" date="2016" name="Nat. Commun.">
        <title>Thousands of microbial genomes shed light on interconnected biogeochemical processes in an aquifer system.</title>
        <authorList>
            <person name="Anantharaman K."/>
            <person name="Brown C.T."/>
            <person name="Hug L.A."/>
            <person name="Sharon I."/>
            <person name="Castelle C.J."/>
            <person name="Probst A.J."/>
            <person name="Thomas B.C."/>
            <person name="Singh A."/>
            <person name="Wilkins M.J."/>
            <person name="Karaoz U."/>
            <person name="Brodie E.L."/>
            <person name="Williams K.H."/>
            <person name="Hubbard S.S."/>
            <person name="Banfield J.F."/>
        </authorList>
    </citation>
    <scope>NUCLEOTIDE SEQUENCE [LARGE SCALE GENOMIC DNA]</scope>
</reference>
<dbReference type="GO" id="GO:0005524">
    <property type="term" value="F:ATP binding"/>
    <property type="evidence" value="ECO:0007669"/>
    <property type="project" value="InterPro"/>
</dbReference>
<dbReference type="PANTHER" id="PTHR34301">
    <property type="entry name" value="DNA-BINDING PROTEIN-RELATED"/>
    <property type="match status" value="1"/>
</dbReference>
<dbReference type="Proteomes" id="UP000177905">
    <property type="component" value="Unassembled WGS sequence"/>
</dbReference>
<dbReference type="Gene3D" id="3.40.50.300">
    <property type="entry name" value="P-loop containing nucleotide triphosphate hydrolases"/>
    <property type="match status" value="1"/>
</dbReference>
<evidence type="ECO:0000313" key="3">
    <source>
        <dbReference type="Proteomes" id="UP000177905"/>
    </source>
</evidence>
<dbReference type="EMBL" id="MEUA01000052">
    <property type="protein sequence ID" value="OGC13533.1"/>
    <property type="molecule type" value="Genomic_DNA"/>
</dbReference>
<dbReference type="InterPro" id="IPR027417">
    <property type="entry name" value="P-loop_NTPase"/>
</dbReference>
<evidence type="ECO:0000313" key="2">
    <source>
        <dbReference type="EMBL" id="OGC13533.1"/>
    </source>
</evidence>
<comment type="caution">
    <text evidence="2">The sequence shown here is derived from an EMBL/GenBank/DDBJ whole genome shotgun (WGS) entry which is preliminary data.</text>
</comment>
<dbReference type="Pfam" id="PF01637">
    <property type="entry name" value="ATPase_2"/>
    <property type="match status" value="1"/>
</dbReference>
<dbReference type="InterPro" id="IPR011579">
    <property type="entry name" value="ATPase_dom"/>
</dbReference>
<organism evidence="2 3">
    <name type="scientific">candidate division WOR-1 bacterium RIFOXYB2_FULL_36_35</name>
    <dbReference type="NCBI Taxonomy" id="1802578"/>
    <lineage>
        <taxon>Bacteria</taxon>
        <taxon>Bacillati</taxon>
        <taxon>Saganbacteria</taxon>
    </lineage>
</organism>
<dbReference type="PANTHER" id="PTHR34301:SF8">
    <property type="entry name" value="ATPASE DOMAIN-CONTAINING PROTEIN"/>
    <property type="match status" value="1"/>
</dbReference>
<accession>A0A1F4S1D0</accession>
<feature type="domain" description="ATPase" evidence="1">
    <location>
        <begin position="16"/>
        <end position="262"/>
    </location>
</feature>
<protein>
    <recommendedName>
        <fullName evidence="1">ATPase domain-containing protein</fullName>
    </recommendedName>
</protein>
<name>A0A1F4S1D0_UNCSA</name>
<dbReference type="SUPFAM" id="SSF52540">
    <property type="entry name" value="P-loop containing nucleoside triphosphate hydrolases"/>
    <property type="match status" value="1"/>
</dbReference>
<proteinExistence type="predicted"/>